<feature type="region of interest" description="Disordered" evidence="1">
    <location>
        <begin position="384"/>
        <end position="480"/>
    </location>
</feature>
<dbReference type="Gene3D" id="1.10.1410.10">
    <property type="match status" value="1"/>
</dbReference>
<evidence type="ECO:0000313" key="4">
    <source>
        <dbReference type="Proteomes" id="UP000298416"/>
    </source>
</evidence>
<dbReference type="InterPro" id="IPR043519">
    <property type="entry name" value="NT_sf"/>
</dbReference>
<evidence type="ECO:0000256" key="1">
    <source>
        <dbReference type="SAM" id="MobiDB-lite"/>
    </source>
</evidence>
<keyword evidence="4" id="KW-1185">Reference proteome</keyword>
<dbReference type="Pfam" id="PF22600">
    <property type="entry name" value="MTPAP-like_central"/>
    <property type="match status" value="1"/>
</dbReference>
<feature type="compositionally biased region" description="Basic and acidic residues" evidence="1">
    <location>
        <begin position="467"/>
        <end position="480"/>
    </location>
</feature>
<dbReference type="GO" id="GO:0050265">
    <property type="term" value="F:RNA uridylyltransferase activity"/>
    <property type="evidence" value="ECO:0007669"/>
    <property type="project" value="TreeGrafter"/>
</dbReference>
<reference evidence="3" key="2">
    <citation type="submission" date="2020-08" db="EMBL/GenBank/DDBJ databases">
        <title>Plant Genome Project.</title>
        <authorList>
            <person name="Zhang R.-G."/>
        </authorList>
    </citation>
    <scope>NUCLEOTIDE SEQUENCE</scope>
    <source>
        <strain evidence="3">Huo1</strain>
        <tissue evidence="3">Leaf</tissue>
    </source>
</reference>
<accession>A0A8X8Z8I3</accession>
<dbReference type="AlphaFoldDB" id="A0A8X8Z8I3"/>
<name>A0A8X8Z8I3_SALSN</name>
<dbReference type="PANTHER" id="PTHR12271:SF123">
    <property type="entry name" value="PROTEIN HESO1"/>
    <property type="match status" value="1"/>
</dbReference>
<feature type="compositionally biased region" description="Polar residues" evidence="1">
    <location>
        <begin position="403"/>
        <end position="415"/>
    </location>
</feature>
<proteinExistence type="predicted"/>
<dbReference type="Proteomes" id="UP000298416">
    <property type="component" value="Unassembled WGS sequence"/>
</dbReference>
<feature type="domain" description="Poly(A) RNA polymerase mitochondrial-like central palm" evidence="2">
    <location>
        <begin position="71"/>
        <end position="209"/>
    </location>
</feature>
<feature type="compositionally biased region" description="Low complexity" evidence="1">
    <location>
        <begin position="387"/>
        <end position="402"/>
    </location>
</feature>
<comment type="caution">
    <text evidence="3">The sequence shown here is derived from an EMBL/GenBank/DDBJ whole genome shotgun (WGS) entry which is preliminary data.</text>
</comment>
<evidence type="ECO:0000313" key="3">
    <source>
        <dbReference type="EMBL" id="KAG6395323.1"/>
    </source>
</evidence>
<evidence type="ECO:0000259" key="2">
    <source>
        <dbReference type="Pfam" id="PF22600"/>
    </source>
</evidence>
<gene>
    <name evidence="3" type="ORF">SASPL_145966</name>
</gene>
<dbReference type="Gene3D" id="3.30.460.10">
    <property type="entry name" value="Beta Polymerase, domain 2"/>
    <property type="match status" value="1"/>
</dbReference>
<dbReference type="EMBL" id="PNBA02000017">
    <property type="protein sequence ID" value="KAG6395323.1"/>
    <property type="molecule type" value="Genomic_DNA"/>
</dbReference>
<dbReference type="GO" id="GO:0031123">
    <property type="term" value="P:RNA 3'-end processing"/>
    <property type="evidence" value="ECO:0007669"/>
    <property type="project" value="TreeGrafter"/>
</dbReference>
<protein>
    <recommendedName>
        <fullName evidence="2">Poly(A) RNA polymerase mitochondrial-like central palm domain-containing protein</fullName>
    </recommendedName>
</protein>
<organism evidence="3">
    <name type="scientific">Salvia splendens</name>
    <name type="common">Scarlet sage</name>
    <dbReference type="NCBI Taxonomy" id="180675"/>
    <lineage>
        <taxon>Eukaryota</taxon>
        <taxon>Viridiplantae</taxon>
        <taxon>Streptophyta</taxon>
        <taxon>Embryophyta</taxon>
        <taxon>Tracheophyta</taxon>
        <taxon>Spermatophyta</taxon>
        <taxon>Magnoliopsida</taxon>
        <taxon>eudicotyledons</taxon>
        <taxon>Gunneridae</taxon>
        <taxon>Pentapetalae</taxon>
        <taxon>asterids</taxon>
        <taxon>lamiids</taxon>
        <taxon>Lamiales</taxon>
        <taxon>Lamiaceae</taxon>
        <taxon>Nepetoideae</taxon>
        <taxon>Mentheae</taxon>
        <taxon>Salviinae</taxon>
        <taxon>Salvia</taxon>
        <taxon>Salvia subgen. Calosphace</taxon>
        <taxon>core Calosphace</taxon>
    </lineage>
</organism>
<dbReference type="CDD" id="cd05402">
    <property type="entry name" value="NT_PAP_TUTase"/>
    <property type="match status" value="1"/>
</dbReference>
<dbReference type="PANTHER" id="PTHR12271">
    <property type="entry name" value="POLY A POLYMERASE CID PAP -RELATED"/>
    <property type="match status" value="1"/>
</dbReference>
<feature type="compositionally biased region" description="Polar residues" evidence="1">
    <location>
        <begin position="430"/>
        <end position="440"/>
    </location>
</feature>
<reference evidence="3" key="1">
    <citation type="submission" date="2018-01" db="EMBL/GenBank/DDBJ databases">
        <authorList>
            <person name="Mao J.F."/>
        </authorList>
    </citation>
    <scope>NUCLEOTIDE SEQUENCE</scope>
    <source>
        <strain evidence="3">Huo1</strain>
        <tissue evidence="3">Leaf</tissue>
    </source>
</reference>
<sequence length="480" mass="54270">MLDSCDRLCKLKGEMVYSCNEGVMCMLFKYIHAKQYGKIRNFLLVIYKLYCFKCRGLIATIKMNGYDQVERVLNHILRAINPSKEDWTIRLHIIDEVQEVIGSVESLRGATVEPYGSFVSNLFTKWGDLDVSIEILNGTYISSPGRKHKQTLLADVIKALRRKGGFRRLQFISNARVPIVKFEGKFNISCDLSINNLSGQMKSKILYWISGIDTRFRDLVLLASFYGIVKEWAKTHHINDSKSGSLNSYCLSLLVLFHFQTLEPAILPPLVEIYPGNMIDDLTGVRDLAEKNIEEACTLNITKFRSDRSRPINRSSLPELFFSFLTKVEDPFEQPANTARTVSSKQLIKIAEVIQVTRQMLVSPNQNQASLSLVLARPHLSWVGRGTSASTSTTQQSMPATPITRNTPISRNAPISRNGAKTRPERKQAPLQTLQKSQNKVMDKPQNGESNRSKHASTSQKQQVWRPRSEPKAQKDSSGD</sequence>
<dbReference type="SUPFAM" id="SSF81301">
    <property type="entry name" value="Nucleotidyltransferase"/>
    <property type="match status" value="1"/>
</dbReference>
<dbReference type="SUPFAM" id="SSF81631">
    <property type="entry name" value="PAP/OAS1 substrate-binding domain"/>
    <property type="match status" value="1"/>
</dbReference>
<dbReference type="InterPro" id="IPR054708">
    <property type="entry name" value="MTPAP-like_central"/>
</dbReference>